<dbReference type="EMBL" id="FNIZ01000012">
    <property type="protein sequence ID" value="SDP12933.1"/>
    <property type="molecule type" value="Genomic_DNA"/>
</dbReference>
<evidence type="ECO:0000313" key="2">
    <source>
        <dbReference type="EMBL" id="SDP12933.1"/>
    </source>
</evidence>
<name>A0A1H0Q6F6_HALAD</name>
<dbReference type="Pfam" id="PF13328">
    <property type="entry name" value="HD_4"/>
    <property type="match status" value="1"/>
</dbReference>
<dbReference type="OrthoDB" id="9802385at2"/>
<feature type="domain" description="HD/PDEase" evidence="1">
    <location>
        <begin position="21"/>
        <end position="127"/>
    </location>
</feature>
<dbReference type="RefSeq" id="WP_089652899.1">
    <property type="nucleotide sequence ID" value="NZ_FNIZ01000012.1"/>
</dbReference>
<dbReference type="GO" id="GO:0008893">
    <property type="term" value="F:guanosine-3',5'-bis(diphosphate) 3'-diphosphatase activity"/>
    <property type="evidence" value="ECO:0007669"/>
    <property type="project" value="TreeGrafter"/>
</dbReference>
<dbReference type="Proteomes" id="UP000198860">
    <property type="component" value="Unassembled WGS sequence"/>
</dbReference>
<organism evidence="2 3">
    <name type="scientific">Halobacillus aidingensis</name>
    <dbReference type="NCBI Taxonomy" id="240303"/>
    <lineage>
        <taxon>Bacteria</taxon>
        <taxon>Bacillati</taxon>
        <taxon>Bacillota</taxon>
        <taxon>Bacilli</taxon>
        <taxon>Bacillales</taxon>
        <taxon>Bacillaceae</taxon>
        <taxon>Halobacillus</taxon>
    </lineage>
</organism>
<accession>A0A1H0Q6F6</accession>
<dbReference type="AlphaFoldDB" id="A0A1H0Q6F6"/>
<gene>
    <name evidence="2" type="ORF">SAMN05421677_11276</name>
</gene>
<evidence type="ECO:0000259" key="1">
    <source>
        <dbReference type="SMART" id="SM00471"/>
    </source>
</evidence>
<keyword evidence="3" id="KW-1185">Reference proteome</keyword>
<reference evidence="3" key="1">
    <citation type="submission" date="2016-10" db="EMBL/GenBank/DDBJ databases">
        <authorList>
            <person name="Varghese N."/>
            <person name="Submissions S."/>
        </authorList>
    </citation>
    <scope>NUCLEOTIDE SEQUENCE [LARGE SCALE GENOMIC DNA]</scope>
    <source>
        <strain evidence="3">CGMCC 1.3703</strain>
    </source>
</reference>
<dbReference type="InterPro" id="IPR003607">
    <property type="entry name" value="HD/PDEase_dom"/>
</dbReference>
<dbReference type="InterPro" id="IPR052194">
    <property type="entry name" value="MESH1"/>
</dbReference>
<dbReference type="SUPFAM" id="SSF109604">
    <property type="entry name" value="HD-domain/PDEase-like"/>
    <property type="match status" value="1"/>
</dbReference>
<sequence>MIEKAKAFAAKAHQGQKRKNASEDYVVHPIRVADLLKQAGFREELICAGYLHDVVEDTSYTLKDIESEFGRDIRDLVAAHTEDKNKSWQERKQHTIDTVREASLELKALIIADKLDNLRSLQQDIETYGNEVWKNFNAGPDAQKWYNQSIAAVMTNGLNPEEVPDYFCEYKHFVEQTFD</sequence>
<dbReference type="STRING" id="240303.SAMN05421677_11276"/>
<dbReference type="PANTHER" id="PTHR46246">
    <property type="entry name" value="GUANOSINE-3',5'-BIS(DIPHOSPHATE) 3'-PYROPHOSPHOHYDROLASE MESH1"/>
    <property type="match status" value="1"/>
</dbReference>
<protein>
    <submittedName>
        <fullName evidence="2">HD domain-containing protein</fullName>
    </submittedName>
</protein>
<dbReference type="PANTHER" id="PTHR46246:SF1">
    <property type="entry name" value="GUANOSINE-3',5'-BIS(DIPHOSPHATE) 3'-PYROPHOSPHOHYDROLASE MESH1"/>
    <property type="match status" value="1"/>
</dbReference>
<dbReference type="Gene3D" id="1.10.3210.10">
    <property type="entry name" value="Hypothetical protein af1432"/>
    <property type="match status" value="1"/>
</dbReference>
<evidence type="ECO:0000313" key="3">
    <source>
        <dbReference type="Proteomes" id="UP000198860"/>
    </source>
</evidence>
<dbReference type="CDD" id="cd00077">
    <property type="entry name" value="HDc"/>
    <property type="match status" value="1"/>
</dbReference>
<proteinExistence type="predicted"/>
<dbReference type="SMART" id="SM00471">
    <property type="entry name" value="HDc"/>
    <property type="match status" value="1"/>
</dbReference>